<name>A0ACB9ZH27_9PEZI</name>
<dbReference type="Proteomes" id="UP001497700">
    <property type="component" value="Unassembled WGS sequence"/>
</dbReference>
<reference evidence="1 2" key="1">
    <citation type="journal article" date="2022" name="New Phytol.">
        <title>Ecological generalism drives hyperdiversity of secondary metabolite gene clusters in xylarialean endophytes.</title>
        <authorList>
            <person name="Franco M.E.E."/>
            <person name="Wisecaver J.H."/>
            <person name="Arnold A.E."/>
            <person name="Ju Y.M."/>
            <person name="Slot J.C."/>
            <person name="Ahrendt S."/>
            <person name="Moore L.P."/>
            <person name="Eastman K.E."/>
            <person name="Scott K."/>
            <person name="Konkel Z."/>
            <person name="Mondo S.J."/>
            <person name="Kuo A."/>
            <person name="Hayes R.D."/>
            <person name="Haridas S."/>
            <person name="Andreopoulos B."/>
            <person name="Riley R."/>
            <person name="LaButti K."/>
            <person name="Pangilinan J."/>
            <person name="Lipzen A."/>
            <person name="Amirebrahimi M."/>
            <person name="Yan J."/>
            <person name="Adam C."/>
            <person name="Keymanesh K."/>
            <person name="Ng V."/>
            <person name="Louie K."/>
            <person name="Northen T."/>
            <person name="Drula E."/>
            <person name="Henrissat B."/>
            <person name="Hsieh H.M."/>
            <person name="Youens-Clark K."/>
            <person name="Lutzoni F."/>
            <person name="Miadlikowska J."/>
            <person name="Eastwood D.C."/>
            <person name="Hamelin R.C."/>
            <person name="Grigoriev I.V."/>
            <person name="U'Ren J.M."/>
        </authorList>
    </citation>
    <scope>NUCLEOTIDE SEQUENCE [LARGE SCALE GENOMIC DNA]</scope>
    <source>
        <strain evidence="1 2">CBS 119005</strain>
    </source>
</reference>
<keyword evidence="2" id="KW-1185">Reference proteome</keyword>
<protein>
    <submittedName>
        <fullName evidence="1">Protein serine/threonine phosphatase 2C</fullName>
    </submittedName>
</protein>
<organism evidence="1 2">
    <name type="scientific">Hypoxylon rubiginosum</name>
    <dbReference type="NCBI Taxonomy" id="110542"/>
    <lineage>
        <taxon>Eukaryota</taxon>
        <taxon>Fungi</taxon>
        <taxon>Dikarya</taxon>
        <taxon>Ascomycota</taxon>
        <taxon>Pezizomycotina</taxon>
        <taxon>Sordariomycetes</taxon>
        <taxon>Xylariomycetidae</taxon>
        <taxon>Xylariales</taxon>
        <taxon>Hypoxylaceae</taxon>
        <taxon>Hypoxylon</taxon>
    </lineage>
</organism>
<proteinExistence type="predicted"/>
<evidence type="ECO:0000313" key="1">
    <source>
        <dbReference type="EMBL" id="KAI4870951.1"/>
    </source>
</evidence>
<evidence type="ECO:0000313" key="2">
    <source>
        <dbReference type="Proteomes" id="UP001497700"/>
    </source>
</evidence>
<dbReference type="EMBL" id="MU393422">
    <property type="protein sequence ID" value="KAI4870951.1"/>
    <property type="molecule type" value="Genomic_DNA"/>
</dbReference>
<gene>
    <name evidence="1" type="ORF">F4820DRAFT_150341</name>
</gene>
<comment type="caution">
    <text evidence="1">The sequence shown here is derived from an EMBL/GenBank/DDBJ whole genome shotgun (WGS) entry which is preliminary data.</text>
</comment>
<accession>A0ACB9ZH27</accession>
<sequence length="504" mass="54812">MMFARQLLRQRPRLTAVTCLSHSPPRAMARYSSTKTQSQSFSTGTAAVSFTAGLASAALVGWFTSPSQQQSPVPTKQKTPSLDAKSKVVIPDLNELGLSEKIAYSPVPTSEEITQQLNELAFSLPGGGELVTRYDGTQLGSNSPCEDTFLHGSFSNPFDAEKEDWSAWGVFDGHCGWQLSNLLTKQLIPYVRRALSAAQPDKEGIEQAIKSAFTTLDDALVKSAVATIESDLSFAEKARRLEAAYAGACALLALYDPLSKNLTVASTGDCRAVLGQKTADGTWEPTELTTDCTGATPSEVARIRAQFPDEPDVVKGGRVWGMQPSRTFGDGMWKWDAQLKQKLRDYYNGLSLPSAVRYSGYKDGPYLTAEPLVTTTKVPEAQPSFLILATDGLWDAMTSEQAVDLVGRWVEWQAQGPGKKPVRPEATAADFGPTVLGRVQQCRYEAHKATLQDDNAAVHLVRNGLGGGDEEMVKGALTFRYPNSRDIRDDITVQVVFFNLPQGK</sequence>